<dbReference type="InterPro" id="IPR050445">
    <property type="entry name" value="Bact_polysacc_biosynth/exp"/>
</dbReference>
<evidence type="ECO:0000313" key="2">
    <source>
        <dbReference type="EMBL" id="MCG7320523.1"/>
    </source>
</evidence>
<dbReference type="EMBL" id="JAKRCV010000002">
    <property type="protein sequence ID" value="MCG7320523.1"/>
    <property type="molecule type" value="Genomic_DNA"/>
</dbReference>
<accession>A0ABS9PY16</accession>
<keyword evidence="3" id="KW-1185">Reference proteome</keyword>
<dbReference type="PANTHER" id="PTHR32309">
    <property type="entry name" value="TYROSINE-PROTEIN KINASE"/>
    <property type="match status" value="1"/>
</dbReference>
<feature type="transmembrane region" description="Helical" evidence="1">
    <location>
        <begin position="12"/>
        <end position="34"/>
    </location>
</feature>
<keyword evidence="1" id="KW-0812">Transmembrane</keyword>
<sequence length="401" mass="41919">MPLLSDERVRRWLLPAVVAGACAVLGGLLGGIAVRGQPAVYAASGSVLLTPGETSVGSDAMANSTYMQTQVQTYAEMVGTPLVLGRVVKELGLSESASQLSGRVSGKATLNTAIIDVSVRASSAEEAMRIADGAQRSLIATVEAISPKSSRGGGPLVEARVLRAASAPPGPTSPQRSVWVLMGAAVGAGVGWLVGSLLSRLRERALRTARHHVIPGADNTDEAVVAVGRRGPRAGAYRALVAPLLGGPRTDEARTVVVLGDDHDQRHGVNISLVLAETGHYVVALMDRVAAGDLDPITWRELMTAQLPSGEVVRNEPVWVVDWDGLVANEVLSRLKQVRPHEPGRPVMVVAVCRSLDDTLGSSSWIAEGGAVIATDEKEGRLVSNLLGPEDLGRLVVLQDG</sequence>
<gene>
    <name evidence="2" type="ORF">MHL29_01245</name>
</gene>
<keyword evidence="1" id="KW-1133">Transmembrane helix</keyword>
<comment type="caution">
    <text evidence="2">The sequence shown here is derived from an EMBL/GenBank/DDBJ whole genome shotgun (WGS) entry which is preliminary data.</text>
</comment>
<evidence type="ECO:0000256" key="1">
    <source>
        <dbReference type="SAM" id="Phobius"/>
    </source>
</evidence>
<dbReference type="PANTHER" id="PTHR32309:SF31">
    <property type="entry name" value="CAPSULAR EXOPOLYSACCHARIDE FAMILY"/>
    <property type="match status" value="1"/>
</dbReference>
<dbReference type="Proteomes" id="UP001521931">
    <property type="component" value="Unassembled WGS sequence"/>
</dbReference>
<organism evidence="2 3">
    <name type="scientific">Arsenicicoccus bolidensis</name>
    <dbReference type="NCBI Taxonomy" id="229480"/>
    <lineage>
        <taxon>Bacteria</taxon>
        <taxon>Bacillati</taxon>
        <taxon>Actinomycetota</taxon>
        <taxon>Actinomycetes</taxon>
        <taxon>Micrococcales</taxon>
        <taxon>Intrasporangiaceae</taxon>
        <taxon>Arsenicicoccus</taxon>
    </lineage>
</organism>
<evidence type="ECO:0000313" key="3">
    <source>
        <dbReference type="Proteomes" id="UP001521931"/>
    </source>
</evidence>
<keyword evidence="1" id="KW-0472">Membrane</keyword>
<proteinExistence type="predicted"/>
<feature type="transmembrane region" description="Helical" evidence="1">
    <location>
        <begin position="178"/>
        <end position="198"/>
    </location>
</feature>
<protein>
    <recommendedName>
        <fullName evidence="4">Polysaccharide chain length determinant N-terminal domain-containing protein</fullName>
    </recommendedName>
</protein>
<dbReference type="RefSeq" id="WP_239261559.1">
    <property type="nucleotide sequence ID" value="NZ_JAKRCV010000002.1"/>
</dbReference>
<reference evidence="2 3" key="1">
    <citation type="submission" date="2022-02" db="EMBL/GenBank/DDBJ databases">
        <title>Uncovering new skin microbiome diversity through culturing and metagenomics.</title>
        <authorList>
            <person name="Conlan S."/>
            <person name="Deming C."/>
            <person name="Nisc Comparative Sequencing Program N."/>
            <person name="Segre J.A."/>
        </authorList>
    </citation>
    <scope>NUCLEOTIDE SEQUENCE [LARGE SCALE GENOMIC DNA]</scope>
    <source>
        <strain evidence="2 3">ACRQZ</strain>
    </source>
</reference>
<name>A0ABS9PY16_9MICO</name>
<evidence type="ECO:0008006" key="4">
    <source>
        <dbReference type="Google" id="ProtNLM"/>
    </source>
</evidence>